<dbReference type="SUPFAM" id="SSF46785">
    <property type="entry name" value="Winged helix' DNA-binding domain"/>
    <property type="match status" value="1"/>
</dbReference>
<dbReference type="InterPro" id="IPR032675">
    <property type="entry name" value="LRR_dom_sf"/>
</dbReference>
<feature type="repeat" description="RCC1" evidence="12">
    <location>
        <begin position="1494"/>
        <end position="1545"/>
    </location>
</feature>
<dbReference type="Pfam" id="PF25390">
    <property type="entry name" value="WD40_RLD"/>
    <property type="match status" value="1"/>
</dbReference>
<feature type="region of interest" description="Disordered" evidence="14">
    <location>
        <begin position="1686"/>
        <end position="1718"/>
    </location>
</feature>
<evidence type="ECO:0000256" key="7">
    <source>
        <dbReference type="ARBA" id="ARBA00022821"/>
    </source>
</evidence>
<dbReference type="InterPro" id="IPR011993">
    <property type="entry name" value="PH-like_dom_sf"/>
</dbReference>
<dbReference type="SMART" id="SM00255">
    <property type="entry name" value="TIR"/>
    <property type="match status" value="1"/>
</dbReference>
<feature type="compositionally biased region" description="Polar residues" evidence="14">
    <location>
        <begin position="1604"/>
        <end position="1619"/>
    </location>
</feature>
<dbReference type="SMART" id="SM00382">
    <property type="entry name" value="AAA"/>
    <property type="match status" value="1"/>
</dbReference>
<dbReference type="Gene3D" id="3.40.50.300">
    <property type="entry name" value="P-loop containing nucleotide triphosphate hydrolases"/>
    <property type="match status" value="1"/>
</dbReference>
<dbReference type="CDD" id="cd00065">
    <property type="entry name" value="FYVE_like_SF"/>
    <property type="match status" value="1"/>
</dbReference>
<evidence type="ECO:0000256" key="4">
    <source>
        <dbReference type="ARBA" id="ARBA00022737"/>
    </source>
</evidence>
<dbReference type="Pfam" id="PF13713">
    <property type="entry name" value="BRX_N"/>
    <property type="match status" value="1"/>
</dbReference>
<keyword evidence="13" id="KW-0175">Coiled coil</keyword>
<dbReference type="InterPro" id="IPR058923">
    <property type="entry name" value="RCC1-like_dom"/>
</dbReference>
<dbReference type="InterPro" id="IPR002182">
    <property type="entry name" value="NB-ARC"/>
</dbReference>
<dbReference type="InterPro" id="IPR035897">
    <property type="entry name" value="Toll_tir_struct_dom_sf"/>
</dbReference>
<dbReference type="Gene3D" id="1.10.8.430">
    <property type="entry name" value="Helical domain of apoptotic protease-activating factors"/>
    <property type="match status" value="1"/>
</dbReference>
<dbReference type="ExpressionAtlas" id="O23293">
    <property type="expression patterns" value="baseline and differential"/>
</dbReference>
<feature type="compositionally biased region" description="Low complexity" evidence="14">
    <location>
        <begin position="1867"/>
        <end position="1876"/>
    </location>
</feature>
<dbReference type="InterPro" id="IPR011011">
    <property type="entry name" value="Znf_FYVE_PHD"/>
</dbReference>
<keyword evidence="3" id="KW-0479">Metal-binding</keyword>
<dbReference type="EMBL" id="AL161538">
    <property type="protein sequence ID" value="CAB78479.1"/>
    <property type="molecule type" value="Genomic_DNA"/>
</dbReference>
<feature type="repeat" description="RCC1" evidence="12">
    <location>
        <begin position="1442"/>
        <end position="1493"/>
    </location>
</feature>
<dbReference type="PANTHER" id="PTHR22870">
    <property type="entry name" value="REGULATOR OF CHROMOSOME CONDENSATION"/>
    <property type="match status" value="1"/>
</dbReference>
<dbReference type="InterPro" id="IPR013083">
    <property type="entry name" value="Znf_RING/FYVE/PHD"/>
</dbReference>
<dbReference type="PROSITE" id="PS00626">
    <property type="entry name" value="RCC1_2"/>
    <property type="match status" value="2"/>
</dbReference>
<evidence type="ECO:0000256" key="10">
    <source>
        <dbReference type="ARBA" id="ARBA00047304"/>
    </source>
</evidence>
<dbReference type="Gene3D" id="2.30.29.30">
    <property type="entry name" value="Pleckstrin-homology domain (PH domain)/Phosphotyrosine-binding domain (PTB)"/>
    <property type="match status" value="1"/>
</dbReference>
<dbReference type="GO" id="GO:0007165">
    <property type="term" value="P:signal transduction"/>
    <property type="evidence" value="ECO:0007669"/>
    <property type="project" value="InterPro"/>
</dbReference>
<dbReference type="InterPro" id="IPR036390">
    <property type="entry name" value="WH_DNA-bd_sf"/>
</dbReference>
<dbReference type="PIR" id="F71405">
    <property type="entry name" value="F71405"/>
</dbReference>
<dbReference type="SMART" id="SM00064">
    <property type="entry name" value="FYVE"/>
    <property type="match status" value="1"/>
</dbReference>
<evidence type="ECO:0000256" key="9">
    <source>
        <dbReference type="ARBA" id="ARBA00023027"/>
    </source>
</evidence>
<dbReference type="FunFam" id="3.40.50.300:FF:001002">
    <property type="entry name" value="Disease resistance protein (TIR-NBS-LRR class)"/>
    <property type="match status" value="1"/>
</dbReference>
<feature type="region of interest" description="Disordered" evidence="14">
    <location>
        <begin position="1604"/>
        <end position="1632"/>
    </location>
</feature>
<dbReference type="InterPro" id="IPR027417">
    <property type="entry name" value="P-loop_NTPase"/>
</dbReference>
<dbReference type="Pfam" id="PF23282">
    <property type="entry name" value="WHD_ROQ1"/>
    <property type="match status" value="1"/>
</dbReference>
<evidence type="ECO:0000259" key="17">
    <source>
        <dbReference type="PROSITE" id="PS51514"/>
    </source>
</evidence>
<dbReference type="SUPFAM" id="SSF52200">
    <property type="entry name" value="Toll/Interleukin receptor TIR domain"/>
    <property type="match status" value="1"/>
</dbReference>
<dbReference type="InterPro" id="IPR058192">
    <property type="entry name" value="WHD_ROQ1-like"/>
</dbReference>
<dbReference type="GO" id="GO:0006952">
    <property type="term" value="P:defense response"/>
    <property type="evidence" value="ECO:0007669"/>
    <property type="project" value="UniProtKB-KW"/>
</dbReference>
<keyword evidence="7" id="KW-0611">Plant defense</keyword>
<comment type="catalytic activity">
    <reaction evidence="10">
        <text>NAD(+) + H2O = ADP-D-ribose + nicotinamide + H(+)</text>
        <dbReference type="Rhea" id="RHEA:16301"/>
        <dbReference type="ChEBI" id="CHEBI:15377"/>
        <dbReference type="ChEBI" id="CHEBI:15378"/>
        <dbReference type="ChEBI" id="CHEBI:17154"/>
        <dbReference type="ChEBI" id="CHEBI:57540"/>
        <dbReference type="ChEBI" id="CHEBI:57967"/>
        <dbReference type="EC" id="3.2.2.6"/>
    </reaction>
    <physiologicalReaction direction="left-to-right" evidence="10">
        <dbReference type="Rhea" id="RHEA:16302"/>
    </physiologicalReaction>
</comment>
<gene>
    <name evidence="18" type="primary">dl3225c</name>
    <name evidence="19" type="ordered locus">At4g14370</name>
</gene>
<dbReference type="SUPFAM" id="SSF57903">
    <property type="entry name" value="FYVE/PHD zinc finger"/>
    <property type="match status" value="1"/>
</dbReference>
<feature type="region of interest" description="Disordered" evidence="14">
    <location>
        <begin position="1936"/>
        <end position="1996"/>
    </location>
</feature>
<feature type="region of interest" description="Disordered" evidence="14">
    <location>
        <begin position="1827"/>
        <end position="1881"/>
    </location>
</feature>
<reference evidence="18" key="1">
    <citation type="submission" date="1997-07" db="EMBL/GenBank/DDBJ databases">
        <authorList>
            <person name="Bevan M."/>
            <person name="Stiekema W."/>
            <person name="Murphy G."/>
            <person name="Wambutt R."/>
            <person name="Pohl T."/>
            <person name="Terryn N."/>
            <person name="Kreis M."/>
            <person name="Kavanagh T."/>
            <person name="Entian K.D."/>
            <person name="Rieger M."/>
            <person name="James R."/>
            <person name="Puigdomenech P."/>
            <person name="Hatzopoulos P."/>
            <person name="Obermaier B."/>
            <person name="Duesterhoft A."/>
            <person name="Jones J."/>
            <person name="Palme K."/>
            <person name="Ansorge W."/>
            <person name="Delseny M."/>
            <person name="Bancroft I."/>
            <person name="Mewes H.W."/>
            <person name="Schueller C."/>
            <person name="Chalwatzis N."/>
        </authorList>
    </citation>
    <scope>NUCLEOTIDE SEQUENCE</scope>
</reference>
<evidence type="ECO:0000256" key="5">
    <source>
        <dbReference type="ARBA" id="ARBA00022771"/>
    </source>
</evidence>
<evidence type="ECO:0000256" key="8">
    <source>
        <dbReference type="ARBA" id="ARBA00022833"/>
    </source>
</evidence>
<dbReference type="FunFam" id="3.40.50.10140:FF:000007">
    <property type="entry name" value="Disease resistance protein (TIR-NBS-LRR class)"/>
    <property type="match status" value="1"/>
</dbReference>
<keyword evidence="4" id="KW-0677">Repeat</keyword>
<dbReference type="InterPro" id="IPR000408">
    <property type="entry name" value="Reg_chr_condens"/>
</dbReference>
<evidence type="ECO:0000256" key="12">
    <source>
        <dbReference type="PROSITE-ProRule" id="PRU00235"/>
    </source>
</evidence>
<feature type="repeat" description="RCC1" evidence="12">
    <location>
        <begin position="1221"/>
        <end position="1272"/>
    </location>
</feature>
<dbReference type="PROSITE" id="PS50104">
    <property type="entry name" value="TIR"/>
    <property type="match status" value="1"/>
</dbReference>
<keyword evidence="5 11" id="KW-0863">Zinc-finger</keyword>
<evidence type="ECO:0000259" key="15">
    <source>
        <dbReference type="PROSITE" id="PS50104"/>
    </source>
</evidence>
<dbReference type="Gene3D" id="2.130.10.30">
    <property type="entry name" value="Regulator of chromosome condensation 1/beta-lactamase-inhibitor protein II"/>
    <property type="match status" value="2"/>
</dbReference>
<dbReference type="Pfam" id="PF01582">
    <property type="entry name" value="TIR"/>
    <property type="match status" value="1"/>
</dbReference>
<dbReference type="InterPro" id="IPR000306">
    <property type="entry name" value="Znf_FYVE"/>
</dbReference>
<dbReference type="InterPro" id="IPR051210">
    <property type="entry name" value="Ub_ligase/GEF_domain"/>
</dbReference>
<feature type="repeat" description="RCC1" evidence="12">
    <location>
        <begin position="1328"/>
        <end position="1379"/>
    </location>
</feature>
<evidence type="ECO:0000259" key="16">
    <source>
        <dbReference type="PROSITE" id="PS50178"/>
    </source>
</evidence>
<dbReference type="FunFam" id="1.10.8.430:FF:000002">
    <property type="entry name" value="Disease resistance protein (TIR-NBS-LRR class)"/>
    <property type="match status" value="1"/>
</dbReference>
<feature type="compositionally biased region" description="Pro residues" evidence="14">
    <location>
        <begin position="1969"/>
        <end position="1978"/>
    </location>
</feature>
<dbReference type="PROSITE" id="PS50012">
    <property type="entry name" value="RCC1_3"/>
    <property type="match status" value="6"/>
</dbReference>
<dbReference type="EC" id="3.2.2.6" evidence="1"/>
<dbReference type="PRINTS" id="PR00364">
    <property type="entry name" value="DISEASERSIST"/>
</dbReference>
<evidence type="ECO:0000256" key="13">
    <source>
        <dbReference type="SAM" id="Coils"/>
    </source>
</evidence>
<dbReference type="EMBL" id="Z97336">
    <property type="protein sequence ID" value="CAB10216.1"/>
    <property type="molecule type" value="Genomic_DNA"/>
</dbReference>
<feature type="repeat" description="RCC1" evidence="12">
    <location>
        <begin position="1390"/>
        <end position="1441"/>
    </location>
</feature>
<keyword evidence="8" id="KW-0862">Zinc</keyword>
<dbReference type="InterPro" id="IPR017455">
    <property type="entry name" value="Znf_FYVE-rel"/>
</dbReference>
<dbReference type="PANTHER" id="PTHR22870:SF352">
    <property type="entry name" value="REGULATOR OF CHROMOSOME CONDENSATION (RCC1) FAMILY PROTEIN"/>
    <property type="match status" value="1"/>
</dbReference>
<dbReference type="InterPro" id="IPR013591">
    <property type="entry name" value="Brevis_radix_dom"/>
</dbReference>
<accession>O23293</accession>
<dbReference type="GO" id="GO:0008270">
    <property type="term" value="F:zinc ion binding"/>
    <property type="evidence" value="ECO:0007669"/>
    <property type="project" value="UniProtKB-KW"/>
</dbReference>
<feature type="coiled-coil region" evidence="13">
    <location>
        <begin position="1726"/>
        <end position="1795"/>
    </location>
</feature>
<keyword evidence="6" id="KW-0378">Hydrolase</keyword>
<feature type="domain" description="BRX" evidence="17">
    <location>
        <begin position="1881"/>
        <end position="1940"/>
    </location>
</feature>
<dbReference type="Pfam" id="PF08381">
    <property type="entry name" value="BRX"/>
    <property type="match status" value="1"/>
</dbReference>
<keyword evidence="2" id="KW-0433">Leucine-rich repeat</keyword>
<dbReference type="Gene3D" id="3.80.10.10">
    <property type="entry name" value="Ribonuclease Inhibitor"/>
    <property type="match status" value="1"/>
</dbReference>
<dbReference type="GO" id="GO:0043531">
    <property type="term" value="F:ADP binding"/>
    <property type="evidence" value="ECO:0007669"/>
    <property type="project" value="InterPro"/>
</dbReference>
<evidence type="ECO:0000256" key="3">
    <source>
        <dbReference type="ARBA" id="ARBA00022723"/>
    </source>
</evidence>
<feature type="compositionally biased region" description="Basic and acidic residues" evidence="14">
    <location>
        <begin position="1987"/>
        <end position="1996"/>
    </location>
</feature>
<feature type="repeat" description="RCC1" evidence="12">
    <location>
        <begin position="1273"/>
        <end position="1327"/>
    </location>
</feature>
<evidence type="ECO:0000313" key="18">
    <source>
        <dbReference type="EMBL" id="CAB10216.1"/>
    </source>
</evidence>
<dbReference type="GO" id="GO:0061809">
    <property type="term" value="F:NAD+ nucleosidase activity, cyclic ADP-ribose generating"/>
    <property type="evidence" value="ECO:0007669"/>
    <property type="project" value="UniProtKB-EC"/>
</dbReference>
<evidence type="ECO:0000256" key="11">
    <source>
        <dbReference type="PROSITE-ProRule" id="PRU00091"/>
    </source>
</evidence>
<dbReference type="InterPro" id="IPR003593">
    <property type="entry name" value="AAA+_ATPase"/>
</dbReference>
<sequence>MFDDQEIERSQTIAPALIKAIKESRISIILLSKNYASSSWCLDELLEIVKCKEAMGQIVMTVFYGVDPSDVRKQTGEFGRSFNETCSRSTKEKRRKWSQALNHVGNIAGEHFQNWDNESKMIEKISRDISNKLNSTISRDFDDMVGLEAHLEEMKYLLDLDYKDGAMIVGICGPAGIGKTTIARALYSLLLSSFQLSCFVENLSGSDNRGLDEYGFKLRLQEQLLSKILNQNGMRIYHLGAIQERLCDQKVLIVLDDVNDLKQLEALANETSWFGPGSRIIVTTEDKGLLEQHGINKTYHVGFPSIEEALEIFCIYAFRKSSPPDGFKKLTKRVTNVFDNLPLGLRVMGSSLRGKGEDEWEALLDRLETSLDRNIEGALRVGYDSLQEEEQALFLHIAVFFNYNKDEHVIAMLADSNLDVKQGLKILTNKSLVYRSTSGKIVMHKLLQQVGRKAIQRQEPWKRHILIDAHEICYVLENDTDTRAALGISLDTSGINKVIISEGAFKRMRNLRFLSVYNTRYVKNDQVDIPEDLEFPPHLRLLRWEAYPKLDMKESQLEKLWQGTQPLTNLKKMDLTRSSHLKELPDLSNATNLERLELSYCKSLVEIPSSFSELRKLETLVIHNCTKLEVVPTLINLASLDFFNMHGCFQLKKFPGISTHISRLVIDDTLVEELPTSIILCTRLRTLMISGSGNFKTLTYLPLSLTYLDLRCTGGCRNLKSLPQLPLSIRWLNACDCESLESVACVSSLNSFVDLNFTNCFKLNQETRRDLIQQSFFRSLRILPGREVPETFNHQAKGNVLTIRPESDSQFSASSRFKACFVISPTRLITGRKRLISLLCRLISKNGDSINEVYHCFSLPDQSPGTQSEHLCLFHYDFHDRDRYFEVDSEILFEFSCTPSDAYEIVQCGVGTYGEEIEQISDWSNASEEIETENISDDVNQYRDRHPCKSDKASKEANHLYLIYMPLNNFSKEKELKTDASMKTDGMADPSSYVNHDRDIDQALVSLKKGTQLLKYSRKGRPKFRSFRLSPAVFRRYLRPEKDYLSFSLIYHNGDRSLDLICKDKAETEVWFAGLKSLIRQNRNKQAKSEIPEIHDSDCFSTGRPSTASIDFAPNNTRRGRTSIDLGIQNSPTKFGSSDVGYERGNMLRPSTDGFRISVSSTPSCSTGTSGPDDIESLGDVYVWGEVWSDGISPDGVVNSTTVKIDIACGVRHIALVTRQGEVFTWEEEAGGRLGHGIQVDVCRPKLVEFLALTNIDFVACGEYHTCAVSTSGDLFTWGDGIHNVGLLGHGSDLSHWIPKRVSGPVEGLQVLSVACGTWHSALATANGKLFTFGDGAFGVLGHGDRESVSYPKEVKMLSGLKTLKVACGVWHTVAIVEVMNQTGTSTSSRKLFTWGDGDKNRLGHGNKETYLLPTCVSSLIDYNFNQIACGHTFTVALTTSGHVFTMGGTSHGQLGSSNSDGKLPCLVQDRLVGEFVEEISCGDHHVAVLTSRSEVFTWGKGSNGRLGHGDKDDRKTPTLVEALRERHVKSISCGADQSVCSGCRQAFGFTRKRHNCYNCGLVHCHACSSKKALKAALAPTPGKPHRVCDACYTKLKAGESGYNSNVANRNSTTPTRSLDGTGRPDRDIRSSRILLSPKTEPVKYSEVRSSRSESSIVRASQVPALQQLRDVAFPSSLSAIQNAFKPVASSSTSTLPSGTRSSRISSPPRSSGFSRGMIDTLKKSNGVINKEMTKLQSQIKNLKEKCDNQGTEIQRLKKTAREASDLAVKHSSKHKAATEVMKSVAEHLRELKEKLPPEVSRCEAFESMNSQAEAYLNASEASESCLPTTSLGMGQRDPTPSTNTQDQNIEEKQSSNGGNMRSQEPSGTTEASSSSKGGGKELIEQFEPGVYVTYVLHKNGGKIFRRVRFSFFVANGDLMSIKQKNGGIAKKIGCLRVPTPTQPQPPASDSVPTPTQPQPPASDSVPTPTQPQPPASPTQPNSDQAEDSKEVLDES</sequence>
<dbReference type="Pfam" id="PF00931">
    <property type="entry name" value="NB-ARC"/>
    <property type="match status" value="1"/>
</dbReference>
<dbReference type="InterPro" id="IPR027988">
    <property type="entry name" value="BRX_N"/>
</dbReference>
<evidence type="ECO:0000256" key="1">
    <source>
        <dbReference type="ARBA" id="ARBA00011982"/>
    </source>
</evidence>
<feature type="compositionally biased region" description="Low complexity" evidence="14">
    <location>
        <begin position="1697"/>
        <end position="1717"/>
    </location>
</feature>
<reference key="2">
    <citation type="journal article" date="1998" name="Nature">
        <title>Analysis of 1.9 Mb of contiguous sequence from chromosome 4 of Arabidopsis thaliana.</title>
        <authorList>
            <person name="Bevan M."/>
            <person name="Bancroft I."/>
            <person name="Bent E."/>
            <person name="Love K."/>
            <person name="Goodman H.M."/>
            <person name="Dean C."/>
            <person name="Bergkamp R."/>
            <person name="Dirkse W."/>
            <person name="van Staveren M."/>
            <person name="Stiekema W."/>
            <person name="Drost L."/>
            <person name="Ridley P."/>
            <person name="Hudson S.-A."/>
            <person name="Patel K."/>
            <person name="Murphy G."/>
            <person name="Piffanelli P."/>
            <person name="Wedler H."/>
            <person name="Wedler E."/>
            <person name="Wambutt R."/>
            <person name="Weitzenegger T."/>
            <person name="Pohl T."/>
            <person name="Terryn N."/>
            <person name="Gielen J."/>
            <person name="Villarroel R."/>
            <person name="De Clercq R."/>
            <person name="van Montagu M."/>
            <person name="Lecharny A."/>
            <person name="Aubourg S."/>
            <person name="Gy I."/>
            <person name="Kreis M."/>
            <person name="Lao N."/>
            <person name="Kavanagh T."/>
            <person name="Hempel S."/>
            <person name="Kotter P."/>
            <person name="Entian K.-D."/>
            <person name="Rieger M."/>
            <person name="Schaefer M."/>
            <person name="Funk B."/>
            <person name="Mueller-Auer S."/>
            <person name="Silvey M."/>
            <person name="James R."/>
            <person name="Monfort A."/>
            <person name="Pons A."/>
            <person name="Puigdomenech P."/>
            <person name="Douka A."/>
            <person name="Voukelatou E."/>
            <person name="Milioni D."/>
            <person name="Hatzopoulos P."/>
            <person name="Piravandi E."/>
            <person name="Obermaier B."/>
            <person name="Hilbert H."/>
            <person name="Duesterhoeft A."/>
            <person name="Moores T."/>
            <person name="Jones J.D.G."/>
            <person name="Eneva T."/>
            <person name="Palme K."/>
            <person name="Benes V."/>
            <person name="Rechmann S."/>
            <person name="Ansorge W."/>
            <person name="Cooke R."/>
            <person name="Berger C."/>
            <person name="Delseny M."/>
            <person name="Voet M."/>
            <person name="Volckaert G."/>
            <person name="Mewes H.-W."/>
            <person name="Klosterman S."/>
            <person name="Schueller C."/>
            <person name="Chalwatzis N."/>
        </authorList>
    </citation>
    <scope>NUCLEOTIDE SEQUENCE [LARGE SCALE GENOMIC DNA]</scope>
    <source>
        <strain>cv. Columbia</strain>
    </source>
</reference>
<keyword evidence="9" id="KW-0520">NAD</keyword>
<dbReference type="InterPro" id="IPR042197">
    <property type="entry name" value="Apaf_helical"/>
</dbReference>
<dbReference type="SUPFAM" id="SSF52058">
    <property type="entry name" value="L domain-like"/>
    <property type="match status" value="1"/>
</dbReference>
<protein>
    <recommendedName>
        <fullName evidence="1">ADP-ribosyl cyclase/cyclic ADP-ribose hydrolase</fullName>
        <ecNumber evidence="1">3.2.2.6</ecNumber>
    </recommendedName>
</protein>
<dbReference type="Gene3D" id="3.40.50.10140">
    <property type="entry name" value="Toll/interleukin-1 receptor homology (TIR) domain"/>
    <property type="match status" value="1"/>
</dbReference>
<feature type="compositionally biased region" description="Polar residues" evidence="14">
    <location>
        <begin position="1855"/>
        <end position="1866"/>
    </location>
</feature>
<evidence type="ECO:0000313" key="19">
    <source>
        <dbReference type="EMBL" id="CAB78479.1"/>
    </source>
</evidence>
<dbReference type="SUPFAM" id="SSF52540">
    <property type="entry name" value="P-loop containing nucleoside triphosphate hydrolases"/>
    <property type="match status" value="1"/>
</dbReference>
<evidence type="ECO:0000256" key="2">
    <source>
        <dbReference type="ARBA" id="ARBA00022614"/>
    </source>
</evidence>
<dbReference type="SUPFAM" id="SSF50985">
    <property type="entry name" value="RCC1/BLIP-II"/>
    <property type="match status" value="1"/>
</dbReference>
<name>O23293_ARATH</name>
<dbReference type="Gene3D" id="3.30.40.10">
    <property type="entry name" value="Zinc/RING finger domain, C3HC4 (zinc finger)"/>
    <property type="match status" value="1"/>
</dbReference>
<dbReference type="PROSITE" id="PS50178">
    <property type="entry name" value="ZF_FYVE"/>
    <property type="match status" value="1"/>
</dbReference>
<reference evidence="18" key="4">
    <citation type="submission" date="1999-06" db="EMBL/GenBank/DDBJ databases">
        <authorList>
            <person name="EU Arabidopsis sequencing project"/>
        </authorList>
    </citation>
    <scope>NUCLEOTIDE SEQUENCE</scope>
</reference>
<dbReference type="InterPro" id="IPR000157">
    <property type="entry name" value="TIR_dom"/>
</dbReference>
<proteinExistence type="predicted"/>
<organism evidence="18">
    <name type="scientific">Arabidopsis thaliana</name>
    <name type="common">Mouse-ear cress</name>
    <dbReference type="NCBI Taxonomy" id="3702"/>
    <lineage>
        <taxon>Eukaryota</taxon>
        <taxon>Viridiplantae</taxon>
        <taxon>Streptophyta</taxon>
        <taxon>Embryophyta</taxon>
        <taxon>Tracheophyta</taxon>
        <taxon>Spermatophyta</taxon>
        <taxon>Magnoliopsida</taxon>
        <taxon>eudicotyledons</taxon>
        <taxon>Gunneridae</taxon>
        <taxon>Pentapetalae</taxon>
        <taxon>rosids</taxon>
        <taxon>malvids</taxon>
        <taxon>Brassicales</taxon>
        <taxon>Brassicaceae</taxon>
        <taxon>Camelineae</taxon>
        <taxon>Arabidopsis</taxon>
    </lineage>
</organism>
<feature type="domain" description="FYVE-type" evidence="16">
    <location>
        <begin position="1535"/>
        <end position="1597"/>
    </location>
</feature>
<dbReference type="SUPFAM" id="SSF50729">
    <property type="entry name" value="PH domain-like"/>
    <property type="match status" value="1"/>
</dbReference>
<feature type="domain" description="TIR" evidence="15">
    <location>
        <begin position="1"/>
        <end position="133"/>
    </location>
</feature>
<evidence type="ECO:0000256" key="14">
    <source>
        <dbReference type="SAM" id="MobiDB-lite"/>
    </source>
</evidence>
<dbReference type="InterPro" id="IPR009091">
    <property type="entry name" value="RCC1/BLIP-II"/>
</dbReference>
<dbReference type="PROSITE" id="PS51514">
    <property type="entry name" value="BRX"/>
    <property type="match status" value="1"/>
</dbReference>
<feature type="compositionally biased region" description="Polar residues" evidence="14">
    <location>
        <begin position="1827"/>
        <end position="1848"/>
    </location>
</feature>
<evidence type="ECO:0000256" key="6">
    <source>
        <dbReference type="ARBA" id="ARBA00022801"/>
    </source>
</evidence>
<reference key="3">
    <citation type="journal article" date="1999" name="Nature">
        <title>Sequence and analysis of chromosome 4 of the plant Arabidopsis thaliana.</title>
        <authorList>
            <consortium name="EU"/>
            <consortium name="CSHL and WU Arabidopsis Sequencing Project"/>
            <person name="Mayer K."/>
            <person name="Schuller C."/>
            <person name="Wambutt R."/>
            <person name="Murphy G."/>
            <person name="Volckaert G."/>
            <person name="Pohl T."/>
            <person name="Dusterhoft A."/>
            <person name="Stiekema W."/>
            <person name="Entian K.D."/>
            <person name="Terryn N."/>
            <person name="Harris B."/>
            <person name="Ansorge W."/>
            <person name="Brandt P."/>
            <person name="Grivell L."/>
            <person name="Rieger M."/>
            <person name="Weichselgartner M."/>
            <person name="de Simone V."/>
            <person name="Obermaier B."/>
            <person name="Mache R."/>
            <person name="Muller M."/>
            <person name="Kreis M."/>
            <person name="Delseny M."/>
            <person name="Puigdomenech P."/>
            <person name="Watson M."/>
            <person name="Schmidtheini T."/>
            <person name="Reichert B."/>
            <person name="Portatelle D."/>
            <person name="Perez-Alonso M."/>
            <person name="Boutry M."/>
            <person name="Bancroft I."/>
            <person name="Vos P."/>
            <person name="Hoheisel J."/>
            <person name="Zimmermann W."/>
            <person name="Wedler H."/>
            <person name="Ridley P."/>
            <person name="Langham S.A."/>
            <person name="McCullagh B."/>
            <person name="Bilham L."/>
            <person name="Robben J."/>
            <person name="Van der Schueren J."/>
            <person name="Grymonprez B."/>
            <person name="Chuang Y.J."/>
            <person name="Vandenbussche F."/>
            <person name="Braeken M."/>
            <person name="Weltjens I."/>
            <person name="Voet M."/>
            <person name="Bastiaens I."/>
            <person name="Aert R."/>
            <person name="Defoor E."/>
            <person name="Weitzenegger T."/>
            <person name="Bothe G."/>
            <person name="Ramsperger U."/>
            <person name="Hilbert H."/>
            <person name="Braun M."/>
            <person name="Holzer E."/>
            <person name="Brandt A."/>
            <person name="Peters S."/>
            <person name="van Staveren M."/>
            <person name="Dirske W."/>
            <person name="Mooijman P."/>
            <person name="Klein Lankhorst R."/>
            <person name="Rose M."/>
            <person name="Hauf J."/>
            <person name="Kotter P."/>
            <person name="Berneiser S."/>
            <person name="Hempel S."/>
            <person name="Feldpausch M."/>
            <person name="Lamberth S."/>
            <person name="Van den Daele H."/>
            <person name="De Keyser A."/>
            <person name="Buysshaert C."/>
            <person name="Gielen J."/>
            <person name="Villarroel R."/>
            <person name="De Clercq R."/>
            <person name="Van Montagu M."/>
            <person name="Rogers J."/>
            <person name="Cronin A."/>
            <person name="Quail M."/>
            <person name="Bray-Allen S."/>
            <person name="Clark L."/>
            <person name="Doggett J."/>
            <person name="Hall S."/>
            <person name="Kay M."/>
            <person name="Lennard N."/>
            <person name="McLay K."/>
            <person name="Mayes R."/>
            <person name="Pettett A."/>
            <person name="Rajandream M.A."/>
            <person name="Lyne M."/>
            <person name="Benes V."/>
            <person name="Rechmann S."/>
            <person name="Borkova D."/>
            <person name="Blocker H."/>
            <person name="Scharfe M."/>
            <person name="Grimm M."/>
            <person name="Lohnert T.H."/>
            <person name="Dose S."/>
            <person name="de Haan M."/>
            <person name="Maarse A."/>
            <person name="Schafer M."/>
            <person name="Muller-Auer S."/>
            <person name="Gabel C."/>
            <person name="Fuchs M."/>
            <person name="Fartmann B."/>
            <person name="Granderath K."/>
            <person name="Dauner D."/>
            <person name="Herzl A."/>
            <person name="Neumann S."/>
            <person name="Argiriou A."/>
            <person name="Vitale D."/>
            <person name="Liguori R."/>
            <person name="Piravandi E."/>
            <person name="Massenet O."/>
            <person name="Quigley F."/>
            <person name="Clabauld G."/>
            <person name="Mundlein A."/>
            <person name="Felber R."/>
            <person name="Schnabl S."/>
            <person name="Hiller R."/>
            <person name="Schmidt W."/>
            <person name="Lecharny A."/>
            <person name="Aubourg S."/>
            <person name="Chefdor F."/>
            <person name="Cooke R."/>
            <person name="Berger C."/>
            <person name="Montfort A."/>
            <person name="Casacuberta E."/>
            <person name="Gibbons T."/>
            <person name="Weber N."/>
            <person name="Vandenbol M."/>
            <person name="Bargues M."/>
            <person name="Terol J."/>
            <person name="Torres A."/>
            <person name="Perez-Perez A."/>
            <person name="Purnelle B."/>
            <person name="Bent E."/>
            <person name="Johnson S."/>
            <person name="Tacon D."/>
            <person name="Jesse T."/>
            <person name="Heijnen L."/>
            <person name="Schwarz S."/>
            <person name="Scholler P."/>
            <person name="Heber S."/>
            <person name="Francs P."/>
            <person name="Bielke C."/>
            <person name="Frishman D."/>
            <person name="Haase D."/>
            <person name="Lemcke K."/>
            <person name="Mewes H.W."/>
            <person name="Stocker S."/>
            <person name="Zaccaria P."/>
            <person name="Bevan M."/>
            <person name="Wilson R.K."/>
            <person name="de la Bastide M."/>
            <person name="Habermann K."/>
            <person name="Parnell L."/>
            <person name="Dedhia N."/>
            <person name="Gnoj L."/>
            <person name="Schutz K."/>
            <person name="Huang E."/>
            <person name="Spiegel L."/>
            <person name="Sehkon M."/>
            <person name="Murray J."/>
            <person name="Sheet P."/>
            <person name="Cordes M."/>
            <person name="Abu-Threideh J."/>
            <person name="Stoneking T."/>
            <person name="Kalicki J."/>
            <person name="Graves T."/>
            <person name="Harmon G."/>
            <person name="Edwards J."/>
            <person name="Latreille P."/>
            <person name="Courtney L."/>
            <person name="Cloud J."/>
            <person name="Abbott A."/>
            <person name="Scott K."/>
            <person name="Johnson D."/>
            <person name="Minx P."/>
            <person name="Bentley D."/>
            <person name="Fulton B."/>
            <person name="Miller N."/>
            <person name="Greco T."/>
            <person name="Kemp K."/>
            <person name="Kramer J."/>
            <person name="Fulton L."/>
            <person name="Mardis E."/>
            <person name="Dante M."/>
            <person name="Pepin K."/>
            <person name="Hillier L."/>
            <person name="Nelson J."/>
            <person name="Spieth J."/>
            <person name="Ryan E."/>
            <person name="Andrews S."/>
            <person name="Geisel C."/>
            <person name="Layman D."/>
            <person name="Du H."/>
            <person name="Ali J."/>
            <person name="Berghoff A."/>
            <person name="Jones K."/>
            <person name="Drone K."/>
            <person name="Cotton M."/>
            <person name="Joshu C."/>
            <person name="Antonoiu B."/>
            <person name="Zidanic M."/>
            <person name="Strong C."/>
            <person name="Sun H."/>
            <person name="Lamar B."/>
            <person name="Yordan C."/>
            <person name="Ma P."/>
            <person name="Zhong J."/>
            <person name="Preston R."/>
            <person name="Vil D."/>
            <person name="Shekher M."/>
            <person name="Matero A."/>
            <person name="Shah R."/>
            <person name="Swaby I.K."/>
            <person name="O'Shaughnessy A."/>
            <person name="Rodriguez M."/>
            <person name="Hoffmann J."/>
            <person name="Till S."/>
            <person name="Granat S."/>
            <person name="Shohdy N."/>
            <person name="Hasegawa A."/>
            <person name="Hameed A."/>
            <person name="Lodhi M."/>
            <person name="Johnson A."/>
            <person name="Chen E."/>
            <person name="Marra M."/>
            <person name="Martienssen R."/>
            <person name="McCombie W.R."/>
        </authorList>
    </citation>
    <scope>NUCLEOTIDE SEQUENCE [LARGE SCALE GENOMIC DNA]</scope>
    <source>
        <strain>cv. Columbia</strain>
    </source>
</reference>